<protein>
    <submittedName>
        <fullName evidence="4">Uncharacterized protein</fullName>
    </submittedName>
</protein>
<feature type="coiled-coil region" evidence="1">
    <location>
        <begin position="1346"/>
        <end position="1380"/>
    </location>
</feature>
<dbReference type="EMBL" id="JTDE01021942">
    <property type="protein sequence ID" value="KAF7232269.1"/>
    <property type="molecule type" value="Genomic_DNA"/>
</dbReference>
<keyword evidence="3" id="KW-0472">Membrane</keyword>
<reference evidence="4" key="1">
    <citation type="submission" date="2019-07" db="EMBL/GenBank/DDBJ databases">
        <title>Annotation for the trematode Paragonimus miyazaki's.</title>
        <authorList>
            <person name="Choi Y.-J."/>
        </authorList>
    </citation>
    <scope>NUCLEOTIDE SEQUENCE</scope>
    <source>
        <strain evidence="4">Japan</strain>
    </source>
</reference>
<feature type="region of interest" description="Disordered" evidence="2">
    <location>
        <begin position="598"/>
        <end position="622"/>
    </location>
</feature>
<sequence length="1533" mass="173415">MLSNHKLNKRARIELDYESPSESSECKSYSNLWESLVPDFSQIINENLSDFEQKSNPGATDSSLVEYCTFLAQDLYTWLKNFREKIQLSRRTRIQKYVLTSAFATLQQQESRKHALVDLAVKLFHGGQTRQLDSIHTLAECLSSVWADGKAVQSAGSVRLAELLEQLLGEWDRTALQVQPIDPVEKSGDLFRDIQVDLDDIDHWLNMLRPNLPATNSWMATLNKLTDMQRRAASNFYQTSLKQIEEHSRTLCAIMHLLDILTSQKKEDLTVCVKADSLTQFAKHLENDCHLQWLRLLELTLCIDQKNLQIFSVSTHLSSQRKRQKSFYRIIPPSNHSAFNFGMSKDKNGRFTCNVIFNPLESRERFHGLERQSELTMLTNGSKSTRRHRTTFLSQPTIYKGGPESGFESELSPQLKCFSKTMIKPGASCPHPMRRSTDSLTFPVDSLHPKTECDDAKTGCDVQREDSPNRIMTFRSNLTEQFRSRKSQFERNIDAISSDGYIPNSSSKKSKTPTDLTQRKRSYVQTNVSNSVCEERDTSEMNCVAKCNESPKSNAACSSKRRQKPKRRQERPRITLTTGVQSSNPIIAHLAHSSELDYDSLNSSSHSSLPSDTLSEDQRSTSNSIEANSLYATDTHYKTYNEHLIQDDQTANFETDHPILVSDSLPNCDANRRSSLPIVYCDTAPTEANRSYGLFIPDTLPMSGVFSTTATEQIRGQFCCRHSHPILLLGKEQSKNSQPNLAATDMRKNQSEETVTKLGRSSLQAYGWEPTQSQHNGCLWDSSSCSSINGDACDLEQKQWASRLRSYLDAAAQAEALVREQQVAVSMNLETSNWKTDLAGQPVFEESPYGGRSVETPKAESQEPLLNCWDDYQVPLYSSSGETDPPEPASTYAEEFPWDDVGEACLSDASHEGQRNLGANLRSESPIDYNPFRSSLTSVAQAEHNVEPAVEGSAVGRQDTMDLSTTTSILFNQKSSSMEASFEVCSPSVVTTESQTGEFLFNNLSHRSVSPKLLYGVRTHPDGGSQHRIDSEQQNQRLAMSESTNEHALTLDEDNVPMGADFLTVGRNSPPVLIEKRCQTLPRVIQKKHFYKEEPIDKKPFTCPSSLTCLDRLCSSSVSWMQSDFLHWSKQRLLETQSALYALFAKPFKTDAAWDESADTQGEVHDPALASWQQKLTQIIRQAESHLHMFVNRTETRRTREDQSMDINISTLSSLIRWSADPEIITHQLQWIRLIEEARHWLGQSYADERIRHNLRCLRARVMQLVKTLRNLLSPISTGEHYGEDFVRNGLDACEKDRIANRITLYITELNSINSQVQRLQQDLDVCLSNTSRKSSTPNGGYENAVRMFTMDNAELREQLDRLQEQVKRTQKRLSGLNMLERNRQSTDPVDTQPLGAEGSWTQRSFSISHVKTDDIQFSVDQTNPSDSDMENVGAIPTKNNPITTVTYKQQQKRNYYSILVAGSLLAFACLCYYVLTRLFPCTGRSLGWRAPWFALERAFGYDSSVATGSTCPLKRERMSVFADYTQSGSVPF</sequence>
<dbReference type="OrthoDB" id="6242738at2759"/>
<proteinExistence type="predicted"/>
<gene>
    <name evidence="4" type="ORF">EG68_06052</name>
</gene>
<feature type="region of interest" description="Disordered" evidence="2">
    <location>
        <begin position="550"/>
        <end position="581"/>
    </location>
</feature>
<organism evidence="4 5">
    <name type="scientific">Paragonimus skrjabini miyazakii</name>
    <dbReference type="NCBI Taxonomy" id="59628"/>
    <lineage>
        <taxon>Eukaryota</taxon>
        <taxon>Metazoa</taxon>
        <taxon>Spiralia</taxon>
        <taxon>Lophotrochozoa</taxon>
        <taxon>Platyhelminthes</taxon>
        <taxon>Trematoda</taxon>
        <taxon>Digenea</taxon>
        <taxon>Plagiorchiida</taxon>
        <taxon>Troglotremata</taxon>
        <taxon>Troglotrematidae</taxon>
        <taxon>Paragonimus</taxon>
    </lineage>
</organism>
<keyword evidence="1" id="KW-0175">Coiled coil</keyword>
<feature type="region of interest" description="Disordered" evidence="2">
    <location>
        <begin position="494"/>
        <end position="523"/>
    </location>
</feature>
<evidence type="ECO:0000313" key="4">
    <source>
        <dbReference type="EMBL" id="KAF7232269.1"/>
    </source>
</evidence>
<evidence type="ECO:0000256" key="1">
    <source>
        <dbReference type="SAM" id="Coils"/>
    </source>
</evidence>
<dbReference type="Proteomes" id="UP000822476">
    <property type="component" value="Unassembled WGS sequence"/>
</dbReference>
<comment type="caution">
    <text evidence="4">The sequence shown here is derived from an EMBL/GenBank/DDBJ whole genome shotgun (WGS) entry which is preliminary data.</text>
</comment>
<evidence type="ECO:0000256" key="2">
    <source>
        <dbReference type="SAM" id="MobiDB-lite"/>
    </source>
</evidence>
<feature type="compositionally biased region" description="Basic residues" evidence="2">
    <location>
        <begin position="559"/>
        <end position="570"/>
    </location>
</feature>
<accession>A0A8S9Y8U5</accession>
<feature type="transmembrane region" description="Helical" evidence="3">
    <location>
        <begin position="1456"/>
        <end position="1476"/>
    </location>
</feature>
<feature type="region of interest" description="Disordered" evidence="2">
    <location>
        <begin position="845"/>
        <end position="864"/>
    </location>
</feature>
<keyword evidence="3" id="KW-1133">Transmembrane helix</keyword>
<name>A0A8S9Y8U5_9TREM</name>
<keyword evidence="3" id="KW-0812">Transmembrane</keyword>
<evidence type="ECO:0000313" key="5">
    <source>
        <dbReference type="Proteomes" id="UP000822476"/>
    </source>
</evidence>
<evidence type="ECO:0000256" key="3">
    <source>
        <dbReference type="SAM" id="Phobius"/>
    </source>
</evidence>
<keyword evidence="5" id="KW-1185">Reference proteome</keyword>
<feature type="compositionally biased region" description="Low complexity" evidence="2">
    <location>
        <begin position="599"/>
        <end position="613"/>
    </location>
</feature>